<comment type="caution">
    <text evidence="10">The sequence shown here is derived from an EMBL/GenBank/DDBJ whole genome shotgun (WGS) entry which is preliminary data.</text>
</comment>
<evidence type="ECO:0000256" key="4">
    <source>
        <dbReference type="ARBA" id="ARBA00022840"/>
    </source>
</evidence>
<dbReference type="GO" id="GO:0006508">
    <property type="term" value="P:proteolysis"/>
    <property type="evidence" value="ECO:0007669"/>
    <property type="project" value="UniProtKB-KW"/>
</dbReference>
<dbReference type="EMBL" id="BMYJ01000007">
    <property type="protein sequence ID" value="GHC59302.1"/>
    <property type="molecule type" value="Genomic_DNA"/>
</dbReference>
<dbReference type="Proteomes" id="UP000638981">
    <property type="component" value="Unassembled WGS sequence"/>
</dbReference>
<reference evidence="10" key="2">
    <citation type="submission" date="2020-09" db="EMBL/GenBank/DDBJ databases">
        <authorList>
            <person name="Sun Q."/>
            <person name="Kim S."/>
        </authorList>
    </citation>
    <scope>NUCLEOTIDE SEQUENCE</scope>
    <source>
        <strain evidence="10">KCTC 23310</strain>
    </source>
</reference>
<gene>
    <name evidence="10" type="ORF">GCM10007315_23720</name>
</gene>
<dbReference type="GO" id="GO:0005524">
    <property type="term" value="F:ATP binding"/>
    <property type="evidence" value="ECO:0007669"/>
    <property type="project" value="UniProtKB-KW"/>
</dbReference>
<dbReference type="RefSeq" id="WP_189411897.1">
    <property type="nucleotide sequence ID" value="NZ_BMYJ01000007.1"/>
</dbReference>
<dbReference type="Pfam" id="PF00664">
    <property type="entry name" value="ABC_membrane"/>
    <property type="match status" value="1"/>
</dbReference>
<evidence type="ECO:0000313" key="10">
    <source>
        <dbReference type="EMBL" id="GHC59302.1"/>
    </source>
</evidence>
<feature type="domain" description="ABC transporter" evidence="8">
    <location>
        <begin position="334"/>
        <end position="570"/>
    </location>
</feature>
<feature type="transmembrane region" description="Helical" evidence="7">
    <location>
        <begin position="58"/>
        <end position="78"/>
    </location>
</feature>
<accession>A0A918WND4</accession>
<sequence>MSPLTSDNPLREALGRSSGILAAALILGFFYNLISLAGPMFMLLVFDRVLPSRSEETLVTLFLLVVVLLLVLGLIDYARRRILARFGAQFQERIEERLFSTTAKGKYFQRSGRKPMAGLDELDNLRSFFHSRAMIAAMDLIWAPMFLFAIFFLHVSLGWIVLAGMAVLALLAGTRALTSAGREERDQRARGRIADLKDMASSARDVIRAQELTSAYRDRWVAARQSSRDLSIELRDLTTWFSVLARQAQALIRYAVLAFGAWLVLRGELTVGAMVASTFLAVRAVNPLDSFLDELPAVWRSFSNWVELRTILTAKSNPETDAGIDAPMAPAALLSLQRVSARAPLTGMTILNTLSQNFAPGRLIEISGPSGCGKTLLAEVMLGLAQPFSGQVLYRSASVARLSPAEARRAFGYVPESPDFVNGTIAENIARLDPSPDRARIIAAAQQARIHDMIMALPEGYETRLDTTQRQFSRGQRSQIALARALCDEPDLLILDEPDPVLRRLLARELRPMIDTLKSRGCLIVTLTREPLGLRNCSTRFTLENGRLKRVVPEANVTQLAASDGKVAPLIRG</sequence>
<evidence type="ECO:0000313" key="11">
    <source>
        <dbReference type="Proteomes" id="UP000638981"/>
    </source>
</evidence>
<dbReference type="GO" id="GO:0034040">
    <property type="term" value="F:ATPase-coupled lipid transmembrane transporter activity"/>
    <property type="evidence" value="ECO:0007669"/>
    <property type="project" value="TreeGrafter"/>
</dbReference>
<evidence type="ECO:0000259" key="8">
    <source>
        <dbReference type="PROSITE" id="PS50893"/>
    </source>
</evidence>
<keyword evidence="3" id="KW-0547">Nucleotide-binding</keyword>
<dbReference type="AlphaFoldDB" id="A0A918WND4"/>
<feature type="transmembrane region" description="Helical" evidence="7">
    <location>
        <begin position="133"/>
        <end position="153"/>
    </location>
</feature>
<evidence type="ECO:0000256" key="6">
    <source>
        <dbReference type="ARBA" id="ARBA00023136"/>
    </source>
</evidence>
<evidence type="ECO:0000256" key="2">
    <source>
        <dbReference type="ARBA" id="ARBA00022692"/>
    </source>
</evidence>
<comment type="subcellular location">
    <subcellularLocation>
        <location evidence="1">Cell membrane</location>
        <topology evidence="1">Multi-pass membrane protein</topology>
    </subcellularLocation>
</comment>
<keyword evidence="6 7" id="KW-0472">Membrane</keyword>
<evidence type="ECO:0000256" key="7">
    <source>
        <dbReference type="SAM" id="Phobius"/>
    </source>
</evidence>
<keyword evidence="11" id="KW-1185">Reference proteome</keyword>
<dbReference type="Gene3D" id="3.40.50.300">
    <property type="entry name" value="P-loop containing nucleotide triphosphate hydrolases"/>
    <property type="match status" value="1"/>
</dbReference>
<evidence type="ECO:0000256" key="3">
    <source>
        <dbReference type="ARBA" id="ARBA00022741"/>
    </source>
</evidence>
<dbReference type="InterPro" id="IPR003439">
    <property type="entry name" value="ABC_transporter-like_ATP-bd"/>
</dbReference>
<evidence type="ECO:0000256" key="1">
    <source>
        <dbReference type="ARBA" id="ARBA00004651"/>
    </source>
</evidence>
<dbReference type="GO" id="GO:0008233">
    <property type="term" value="F:peptidase activity"/>
    <property type="evidence" value="ECO:0007669"/>
    <property type="project" value="UniProtKB-KW"/>
</dbReference>
<dbReference type="SMART" id="SM00382">
    <property type="entry name" value="AAA"/>
    <property type="match status" value="1"/>
</dbReference>
<dbReference type="PROSITE" id="PS50893">
    <property type="entry name" value="ABC_TRANSPORTER_2"/>
    <property type="match status" value="1"/>
</dbReference>
<feature type="transmembrane region" description="Helical" evidence="7">
    <location>
        <begin position="20"/>
        <end position="46"/>
    </location>
</feature>
<dbReference type="GO" id="GO:0005886">
    <property type="term" value="C:plasma membrane"/>
    <property type="evidence" value="ECO:0007669"/>
    <property type="project" value="UniProtKB-SubCell"/>
</dbReference>
<dbReference type="Pfam" id="PF00005">
    <property type="entry name" value="ABC_tran"/>
    <property type="match status" value="1"/>
</dbReference>
<keyword evidence="10" id="KW-0378">Hydrolase</keyword>
<dbReference type="InterPro" id="IPR003593">
    <property type="entry name" value="AAA+_ATPase"/>
</dbReference>
<proteinExistence type="predicted"/>
<evidence type="ECO:0000256" key="5">
    <source>
        <dbReference type="ARBA" id="ARBA00022989"/>
    </source>
</evidence>
<keyword evidence="2 7" id="KW-0812">Transmembrane</keyword>
<organism evidence="10 11">
    <name type="scientific">Neogemmobacter tilapiae</name>
    <dbReference type="NCBI Taxonomy" id="875041"/>
    <lineage>
        <taxon>Bacteria</taxon>
        <taxon>Pseudomonadati</taxon>
        <taxon>Pseudomonadota</taxon>
        <taxon>Alphaproteobacteria</taxon>
        <taxon>Rhodobacterales</taxon>
        <taxon>Paracoccaceae</taxon>
        <taxon>Neogemmobacter</taxon>
    </lineage>
</organism>
<feature type="domain" description="ABC transmembrane type-1" evidence="9">
    <location>
        <begin position="22"/>
        <end position="298"/>
    </location>
</feature>
<dbReference type="InterPro" id="IPR011527">
    <property type="entry name" value="ABC1_TM_dom"/>
</dbReference>
<keyword evidence="10" id="KW-0645">Protease</keyword>
<protein>
    <submittedName>
        <fullName evidence="10">Protease/lipase ABC transporter permease/ATP-binding protein</fullName>
    </submittedName>
</protein>
<dbReference type="PANTHER" id="PTHR24221">
    <property type="entry name" value="ATP-BINDING CASSETTE SUB-FAMILY B"/>
    <property type="match status" value="1"/>
</dbReference>
<dbReference type="GO" id="GO:0016887">
    <property type="term" value="F:ATP hydrolysis activity"/>
    <property type="evidence" value="ECO:0007669"/>
    <property type="project" value="InterPro"/>
</dbReference>
<name>A0A918WND4_9RHOB</name>
<dbReference type="GO" id="GO:0140359">
    <property type="term" value="F:ABC-type transporter activity"/>
    <property type="evidence" value="ECO:0007669"/>
    <property type="project" value="InterPro"/>
</dbReference>
<keyword evidence="5 7" id="KW-1133">Transmembrane helix</keyword>
<keyword evidence="4" id="KW-0067">ATP-binding</keyword>
<dbReference type="SUPFAM" id="SSF90123">
    <property type="entry name" value="ABC transporter transmembrane region"/>
    <property type="match status" value="1"/>
</dbReference>
<dbReference type="InterPro" id="IPR027417">
    <property type="entry name" value="P-loop_NTPase"/>
</dbReference>
<evidence type="ECO:0000259" key="9">
    <source>
        <dbReference type="PROSITE" id="PS50929"/>
    </source>
</evidence>
<dbReference type="SUPFAM" id="SSF52540">
    <property type="entry name" value="P-loop containing nucleoside triphosphate hydrolases"/>
    <property type="match status" value="1"/>
</dbReference>
<dbReference type="InterPro" id="IPR039421">
    <property type="entry name" value="Type_1_exporter"/>
</dbReference>
<dbReference type="PANTHER" id="PTHR24221:SF654">
    <property type="entry name" value="ATP-BINDING CASSETTE SUB-FAMILY B MEMBER 6"/>
    <property type="match status" value="1"/>
</dbReference>
<dbReference type="PROSITE" id="PS50929">
    <property type="entry name" value="ABC_TM1F"/>
    <property type="match status" value="1"/>
</dbReference>
<dbReference type="Gene3D" id="1.20.1560.10">
    <property type="entry name" value="ABC transporter type 1, transmembrane domain"/>
    <property type="match status" value="1"/>
</dbReference>
<dbReference type="InterPro" id="IPR036640">
    <property type="entry name" value="ABC1_TM_sf"/>
</dbReference>
<reference evidence="10" key="1">
    <citation type="journal article" date="2014" name="Int. J. Syst. Evol. Microbiol.">
        <title>Complete genome sequence of Corynebacterium casei LMG S-19264T (=DSM 44701T), isolated from a smear-ripened cheese.</title>
        <authorList>
            <consortium name="US DOE Joint Genome Institute (JGI-PGF)"/>
            <person name="Walter F."/>
            <person name="Albersmeier A."/>
            <person name="Kalinowski J."/>
            <person name="Ruckert C."/>
        </authorList>
    </citation>
    <scope>NUCLEOTIDE SEQUENCE</scope>
    <source>
        <strain evidence="10">KCTC 23310</strain>
    </source>
</reference>